<sequence length="397" mass="45884">MNGDNNSNSNASNEYSFDIEEFSDSEYFEPQIQRPITKEFKGEYEDLKNEKNQCAYYLENGSVHLNSIYINRIFCDIVNLCYSGNYESIDLTNIQYISEKIETIDLFMVCVNLNQFKIPIEHLVLQNCKITGTWDHQFICNQLTVCIWNMQQDISWITSAKYGVLILYFSNLCNNQFNLQILQCSAYQNLQKIIISQSTLNFQSIAQGIAWFRNDLKFKECILEGDSCLQVNSLYIIDCEISTSQLIRSQINSLTIQNAYEGSLMSFYSYSIRYKYHRLMTVIDDLPDVSNLKITDCLFGLKNTSAPKVDKLQLDVKSSDDIPFSFFVNVKQTVASGLRQNIQQFYESKTNHAQIQNLNLSSITNLRVQNEVKIKNVRLLQDKIDQIIKTQINIGGE</sequence>
<dbReference type="AlphaFoldDB" id="A0AA86P2Y5"/>
<dbReference type="Proteomes" id="UP001642409">
    <property type="component" value="Unassembled WGS sequence"/>
</dbReference>
<dbReference type="EMBL" id="CATOUU010000464">
    <property type="protein sequence ID" value="CAI9930608.1"/>
    <property type="molecule type" value="Genomic_DNA"/>
</dbReference>
<accession>A0AA86P2Y5</accession>
<evidence type="ECO:0000313" key="3">
    <source>
        <dbReference type="Proteomes" id="UP001642409"/>
    </source>
</evidence>
<protein>
    <submittedName>
        <fullName evidence="2">Hypothetical_protein</fullName>
    </submittedName>
</protein>
<gene>
    <name evidence="1" type="ORF">HINF_LOCUS18253</name>
    <name evidence="2" type="ORF">HINF_LOCUS2886</name>
</gene>
<organism evidence="1">
    <name type="scientific">Hexamita inflata</name>
    <dbReference type="NCBI Taxonomy" id="28002"/>
    <lineage>
        <taxon>Eukaryota</taxon>
        <taxon>Metamonada</taxon>
        <taxon>Diplomonadida</taxon>
        <taxon>Hexamitidae</taxon>
        <taxon>Hexamitinae</taxon>
        <taxon>Hexamita</taxon>
    </lineage>
</organism>
<dbReference type="EMBL" id="CAXDID020000005">
    <property type="protein sequence ID" value="CAL5974504.1"/>
    <property type="molecule type" value="Genomic_DNA"/>
</dbReference>
<proteinExistence type="predicted"/>
<reference evidence="1" key="1">
    <citation type="submission" date="2023-06" db="EMBL/GenBank/DDBJ databases">
        <authorList>
            <person name="Kurt Z."/>
        </authorList>
    </citation>
    <scope>NUCLEOTIDE SEQUENCE</scope>
</reference>
<name>A0AA86P2Y5_9EUKA</name>
<keyword evidence="3" id="KW-1185">Reference proteome</keyword>
<evidence type="ECO:0000313" key="1">
    <source>
        <dbReference type="EMBL" id="CAI9930608.1"/>
    </source>
</evidence>
<comment type="caution">
    <text evidence="1">The sequence shown here is derived from an EMBL/GenBank/DDBJ whole genome shotgun (WGS) entry which is preliminary data.</text>
</comment>
<reference evidence="2 3" key="2">
    <citation type="submission" date="2024-07" db="EMBL/GenBank/DDBJ databases">
        <authorList>
            <person name="Akdeniz Z."/>
        </authorList>
    </citation>
    <scope>NUCLEOTIDE SEQUENCE [LARGE SCALE GENOMIC DNA]</scope>
</reference>
<evidence type="ECO:0000313" key="2">
    <source>
        <dbReference type="EMBL" id="CAL5974504.1"/>
    </source>
</evidence>